<sequence length="191" mass="21273">MDKVNTNKYIVSQDDPFNVPRWTGDALKESPVEGDNIHVQITKLLGGNPSEDKNVTFYDIPPEGQGLWLSLPWLMNREVAEKEKDWPKASAHLIAHRNDPDVKPLLEKAGLLKAIKPQIERFPDMHAVLYFIGKANLASDANLALLFGNEAWIRAGMMHVGMLIQSAPPPGSNYHAKIQGWLSLLDKTDGT</sequence>
<protein>
    <submittedName>
        <fullName evidence="1">Uncharacterized protein</fullName>
    </submittedName>
</protein>
<gene>
    <name evidence="1" type="ORF">BCR33DRAFT_160431</name>
</gene>
<reference evidence="1 2" key="1">
    <citation type="submission" date="2016-07" db="EMBL/GenBank/DDBJ databases">
        <title>Pervasive Adenine N6-methylation of Active Genes in Fungi.</title>
        <authorList>
            <consortium name="DOE Joint Genome Institute"/>
            <person name="Mondo S.J."/>
            <person name="Dannebaum R.O."/>
            <person name="Kuo R.C."/>
            <person name="Labutti K."/>
            <person name="Haridas S."/>
            <person name="Kuo A."/>
            <person name="Salamov A."/>
            <person name="Ahrendt S.R."/>
            <person name="Lipzen A."/>
            <person name="Sullivan W."/>
            <person name="Andreopoulos W.B."/>
            <person name="Clum A."/>
            <person name="Lindquist E."/>
            <person name="Daum C."/>
            <person name="Ramamoorthy G.K."/>
            <person name="Gryganskyi A."/>
            <person name="Culley D."/>
            <person name="Magnuson J.K."/>
            <person name="James T.Y."/>
            <person name="O'Malley M.A."/>
            <person name="Stajich J.E."/>
            <person name="Spatafora J.W."/>
            <person name="Visel A."/>
            <person name="Grigoriev I.V."/>
        </authorList>
    </citation>
    <scope>NUCLEOTIDE SEQUENCE [LARGE SCALE GENOMIC DNA]</scope>
    <source>
        <strain evidence="1 2">JEL800</strain>
    </source>
</reference>
<comment type="caution">
    <text evidence="1">The sequence shown here is derived from an EMBL/GenBank/DDBJ whole genome shotgun (WGS) entry which is preliminary data.</text>
</comment>
<keyword evidence="2" id="KW-1185">Reference proteome</keyword>
<dbReference type="AlphaFoldDB" id="A0A1Y2CGB6"/>
<evidence type="ECO:0000313" key="2">
    <source>
        <dbReference type="Proteomes" id="UP000193642"/>
    </source>
</evidence>
<proteinExistence type="predicted"/>
<organism evidence="1 2">
    <name type="scientific">Rhizoclosmatium globosum</name>
    <dbReference type="NCBI Taxonomy" id="329046"/>
    <lineage>
        <taxon>Eukaryota</taxon>
        <taxon>Fungi</taxon>
        <taxon>Fungi incertae sedis</taxon>
        <taxon>Chytridiomycota</taxon>
        <taxon>Chytridiomycota incertae sedis</taxon>
        <taxon>Chytridiomycetes</taxon>
        <taxon>Chytridiales</taxon>
        <taxon>Chytriomycetaceae</taxon>
        <taxon>Rhizoclosmatium</taxon>
    </lineage>
</organism>
<accession>A0A1Y2CGB6</accession>
<name>A0A1Y2CGB6_9FUNG</name>
<dbReference type="OrthoDB" id="341421at2759"/>
<dbReference type="Proteomes" id="UP000193642">
    <property type="component" value="Unassembled WGS sequence"/>
</dbReference>
<evidence type="ECO:0000313" key="1">
    <source>
        <dbReference type="EMBL" id="ORY46091.1"/>
    </source>
</evidence>
<dbReference type="EMBL" id="MCGO01000018">
    <property type="protein sequence ID" value="ORY46091.1"/>
    <property type="molecule type" value="Genomic_DNA"/>
</dbReference>